<dbReference type="VEuPathDB" id="MicrosporidiaDB:EDEG_03497"/>
<sequence>MFHAFMLNKHLYKLLSEKIVEIKKLISKDRQSTDITVKFQELIDVMKSKINQALINPVTKIAIENIQKAIILMHDFLEKRLKSSKINMSEKKVLDSVIKMLKENFTYTEVTNHQDNKKLFSVHEVGKTLFEEFATLFLDRLKNKNNIYIIEYVMDAIPVE</sequence>
<proteinExistence type="predicted"/>
<dbReference type="EMBL" id="AFBI03000093">
    <property type="protein sequence ID" value="EJW02047.1"/>
    <property type="molecule type" value="Genomic_DNA"/>
</dbReference>
<keyword evidence="2" id="KW-1185">Reference proteome</keyword>
<dbReference type="InParanoid" id="J9DL22"/>
<accession>J9DL22</accession>
<evidence type="ECO:0000313" key="2">
    <source>
        <dbReference type="Proteomes" id="UP000003163"/>
    </source>
</evidence>
<dbReference type="Proteomes" id="UP000003163">
    <property type="component" value="Unassembled WGS sequence"/>
</dbReference>
<organism evidence="1 2">
    <name type="scientific">Edhazardia aedis (strain USNM 41457)</name>
    <name type="common">Microsporidian parasite</name>
    <dbReference type="NCBI Taxonomy" id="1003232"/>
    <lineage>
        <taxon>Eukaryota</taxon>
        <taxon>Fungi</taxon>
        <taxon>Fungi incertae sedis</taxon>
        <taxon>Microsporidia</taxon>
        <taxon>Edhazardia</taxon>
    </lineage>
</organism>
<protein>
    <submittedName>
        <fullName evidence="1">Uncharacterized protein</fullName>
    </submittedName>
</protein>
<reference evidence="2" key="2">
    <citation type="submission" date="2015-07" db="EMBL/GenBank/DDBJ databases">
        <title>Contrasting host-pathogen interactions and genome evolution in two generalist and specialist microsporidian pathogens of mosquitoes.</title>
        <authorList>
            <consortium name="The Broad Institute Genomics Platform"/>
            <consortium name="The Broad Institute Genome Sequencing Center for Infectious Disease"/>
            <person name="Cuomo C.A."/>
            <person name="Sanscrainte N.D."/>
            <person name="Goldberg J.M."/>
            <person name="Heiman D."/>
            <person name="Young S."/>
            <person name="Zeng Q."/>
            <person name="Becnel J.J."/>
            <person name="Birren B.W."/>
        </authorList>
    </citation>
    <scope>NUCLEOTIDE SEQUENCE [LARGE SCALE GENOMIC DNA]</scope>
    <source>
        <strain evidence="2">USNM 41457</strain>
    </source>
</reference>
<gene>
    <name evidence="1" type="ORF">EDEG_03497</name>
</gene>
<dbReference type="AlphaFoldDB" id="J9DL22"/>
<name>J9DL22_EDHAE</name>
<dbReference type="HOGENOM" id="CLU_1652127_0_0_1"/>
<reference evidence="1 2" key="1">
    <citation type="submission" date="2011-08" db="EMBL/GenBank/DDBJ databases">
        <authorList>
            <person name="Liu Z.J."/>
            <person name="Shi F.L."/>
            <person name="Lu J.Q."/>
            <person name="Li M."/>
            <person name="Wang Z.L."/>
        </authorList>
    </citation>
    <scope>NUCLEOTIDE SEQUENCE [LARGE SCALE GENOMIC DNA]</scope>
    <source>
        <strain evidence="1 2">USNM 41457</strain>
    </source>
</reference>
<evidence type="ECO:0000313" key="1">
    <source>
        <dbReference type="EMBL" id="EJW02047.1"/>
    </source>
</evidence>
<comment type="caution">
    <text evidence="1">The sequence shown here is derived from an EMBL/GenBank/DDBJ whole genome shotgun (WGS) entry which is preliminary data.</text>
</comment>